<evidence type="ECO:0000259" key="1">
    <source>
        <dbReference type="Pfam" id="PF21787"/>
    </source>
</evidence>
<reference evidence="3 4" key="1">
    <citation type="journal article" date="2023" name="Insect Mol. Biol.">
        <title>Genome sequencing provides insights into the evolution of gene families encoding plant cell wall-degrading enzymes in longhorned beetles.</title>
        <authorList>
            <person name="Shin N.R."/>
            <person name="Okamura Y."/>
            <person name="Kirsch R."/>
            <person name="Pauchet Y."/>
        </authorList>
    </citation>
    <scope>NUCLEOTIDE SEQUENCE [LARGE SCALE GENOMIC DNA]</scope>
    <source>
        <strain evidence="3">EAD_L_NR</strain>
    </source>
</reference>
<gene>
    <name evidence="3" type="ORF">NQ315_003277</name>
</gene>
<dbReference type="Proteomes" id="UP001159042">
    <property type="component" value="Unassembled WGS sequence"/>
</dbReference>
<organism evidence="3 4">
    <name type="scientific">Exocentrus adspersus</name>
    <dbReference type="NCBI Taxonomy" id="1586481"/>
    <lineage>
        <taxon>Eukaryota</taxon>
        <taxon>Metazoa</taxon>
        <taxon>Ecdysozoa</taxon>
        <taxon>Arthropoda</taxon>
        <taxon>Hexapoda</taxon>
        <taxon>Insecta</taxon>
        <taxon>Pterygota</taxon>
        <taxon>Neoptera</taxon>
        <taxon>Endopterygota</taxon>
        <taxon>Coleoptera</taxon>
        <taxon>Polyphaga</taxon>
        <taxon>Cucujiformia</taxon>
        <taxon>Chrysomeloidea</taxon>
        <taxon>Cerambycidae</taxon>
        <taxon>Lamiinae</taxon>
        <taxon>Acanthocinini</taxon>
        <taxon>Exocentrus</taxon>
    </lineage>
</organism>
<sequence>MCILPNTGDDEIASNIADHVLVFMLKGITKSWKQPIVYSFCKSSTKTIDLVRLLKIIITECQQTGLRILATVSDQGATNCAAINYLTKYNSVGDHFSNDLKIYQVNKQKNIHIYDPPHLLKGIRNNLINKHLIWNKNGVLHTAKWDHIINVYKFDNASGNLRLLPKLTDSHVIPEKLKKMKVSYASQIFSHYVASVMQLLSSVKGFTSYIQCFSYSGLDKSATETAEILSFFDKLFDSVNGYALLSSHGKELKCAATVQNFKQFYKTLLLNNFVTRHSLSANCETDNSVNIISSVKRFETQGVPEETEYTTQEFDALLLNINISEMPLTYVDTISVGYFSHLQNVNTLKSWKEQLLSILLLYVVIIGQKA</sequence>
<protein>
    <submittedName>
        <fullName evidence="3">Uncharacterized protein</fullName>
    </submittedName>
</protein>
<comment type="caution">
    <text evidence="3">The sequence shown here is derived from an EMBL/GenBank/DDBJ whole genome shotgun (WGS) entry which is preliminary data.</text>
</comment>
<evidence type="ECO:0000313" key="3">
    <source>
        <dbReference type="EMBL" id="KAJ8911995.1"/>
    </source>
</evidence>
<evidence type="ECO:0000259" key="2">
    <source>
        <dbReference type="Pfam" id="PF21788"/>
    </source>
</evidence>
<dbReference type="Pfam" id="PF21788">
    <property type="entry name" value="TNP-like_GBD"/>
    <property type="match status" value="1"/>
</dbReference>
<dbReference type="Pfam" id="PF21787">
    <property type="entry name" value="TNP-like_RNaseH_N"/>
    <property type="match status" value="1"/>
</dbReference>
<feature type="domain" description="Transposable element P transposase-like GTP-binding insertion" evidence="2">
    <location>
        <begin position="118"/>
        <end position="247"/>
    </location>
</feature>
<proteinExistence type="predicted"/>
<dbReference type="EMBL" id="JANEYG010000152">
    <property type="protein sequence ID" value="KAJ8911995.1"/>
    <property type="molecule type" value="Genomic_DNA"/>
</dbReference>
<accession>A0AAV8VCI9</accession>
<evidence type="ECO:0000313" key="4">
    <source>
        <dbReference type="Proteomes" id="UP001159042"/>
    </source>
</evidence>
<dbReference type="InterPro" id="IPR048366">
    <property type="entry name" value="TNP-like_GBD"/>
</dbReference>
<dbReference type="AlphaFoldDB" id="A0AAV8VCI9"/>
<dbReference type="InterPro" id="IPR048365">
    <property type="entry name" value="TNP-like_RNaseH_N"/>
</dbReference>
<feature type="domain" description="Transposable element P transposase-like RNase H" evidence="1">
    <location>
        <begin position="10"/>
        <end position="86"/>
    </location>
</feature>
<keyword evidence="4" id="KW-1185">Reference proteome</keyword>
<name>A0AAV8VCI9_9CUCU</name>